<dbReference type="InterPro" id="IPR052763">
    <property type="entry name" value="DnaJ_C4"/>
</dbReference>
<reference evidence="4 6" key="2">
    <citation type="submission" date="2019-03" db="EMBL/GenBank/DDBJ databases">
        <title>Reclassification of Micrococcus aloeverae and Micrococcus yunnanensis as later heterotypic synonyms of Micrococcus luteus.</title>
        <authorList>
            <person name="Huang C.-H."/>
        </authorList>
    </citation>
    <scope>NUCLEOTIDE SEQUENCE [LARGE SCALE GENOMIC DNA]</scope>
    <source>
        <strain evidence="4 6">BCRC 12151</strain>
    </source>
</reference>
<gene>
    <name evidence="4" type="ORF">E4A49_02860</name>
    <name evidence="3" type="ORF">FM125_04660</name>
</gene>
<dbReference type="SUPFAM" id="SSF46565">
    <property type="entry name" value="Chaperone J-domain"/>
    <property type="match status" value="1"/>
</dbReference>
<sequence>MSAAELGPQTAYEVLAVRPDVDAEQLRRAYRRAARRAHPDAGGSPEAFRRVSAAWELVGTAEARRRYDLSLSAADTPTGRARTGRGTAGGRGGGTTTARASDTSARPGPPPPSQRPVRYLPPLQTEPVPNGVLDAARSARRWHGVPRRRGLLPDEHRQRRQARVLRLLDADVAPVLPAARFLTGLSLGGRFQRGLDVDHAVLCGDRLALIGSMQVPDGTYTWDGAQLSAHRSAASPPLMGPAMTTLQRSLPQVTVGGFVLVMTDRDERLAPVIRRARGADDPAAQQDLLTAAPAAGRDLVRELLLFLGTGSAPDTVDRAALGLLVDQLY</sequence>
<dbReference type="PANTHER" id="PTHR44825:SF1">
    <property type="entry name" value="DNAJ HOMOLOG SUBFAMILY C MEMBER 4"/>
    <property type="match status" value="1"/>
</dbReference>
<dbReference type="InterPro" id="IPR001623">
    <property type="entry name" value="DnaJ_domain"/>
</dbReference>
<feature type="compositionally biased region" description="Gly residues" evidence="1">
    <location>
        <begin position="86"/>
        <end position="95"/>
    </location>
</feature>
<evidence type="ECO:0000256" key="1">
    <source>
        <dbReference type="SAM" id="MobiDB-lite"/>
    </source>
</evidence>
<dbReference type="PANTHER" id="PTHR44825">
    <property type="match status" value="1"/>
</dbReference>
<dbReference type="OrthoDB" id="5242140at2"/>
<dbReference type="Pfam" id="PF00226">
    <property type="entry name" value="DnaJ"/>
    <property type="match status" value="1"/>
</dbReference>
<dbReference type="PROSITE" id="PS50076">
    <property type="entry name" value="DNAJ_2"/>
    <property type="match status" value="1"/>
</dbReference>
<dbReference type="EMBL" id="SPKT01000004">
    <property type="protein sequence ID" value="TFI00344.1"/>
    <property type="molecule type" value="Genomic_DNA"/>
</dbReference>
<dbReference type="Proteomes" id="UP000297477">
    <property type="component" value="Unassembled WGS sequence"/>
</dbReference>
<accession>A0A1R4IUA9</accession>
<evidence type="ECO:0000313" key="4">
    <source>
        <dbReference type="EMBL" id="TFI00344.1"/>
    </source>
</evidence>
<evidence type="ECO:0000313" key="3">
    <source>
        <dbReference type="EMBL" id="SJN23461.1"/>
    </source>
</evidence>
<evidence type="ECO:0000313" key="5">
    <source>
        <dbReference type="Proteomes" id="UP000196230"/>
    </source>
</evidence>
<dbReference type="SMART" id="SM00271">
    <property type="entry name" value="DnaJ"/>
    <property type="match status" value="1"/>
</dbReference>
<dbReference type="AlphaFoldDB" id="A0A1R4IUA9"/>
<evidence type="ECO:0000259" key="2">
    <source>
        <dbReference type="PROSITE" id="PS50076"/>
    </source>
</evidence>
<feature type="domain" description="J" evidence="2">
    <location>
        <begin position="10"/>
        <end position="71"/>
    </location>
</feature>
<name>A0A1R4IUA9_9MICC</name>
<feature type="region of interest" description="Disordered" evidence="1">
    <location>
        <begin position="74"/>
        <end position="120"/>
    </location>
</feature>
<feature type="compositionally biased region" description="Low complexity" evidence="1">
    <location>
        <begin position="96"/>
        <end position="106"/>
    </location>
</feature>
<proteinExistence type="predicted"/>
<dbReference type="InterPro" id="IPR036869">
    <property type="entry name" value="J_dom_sf"/>
</dbReference>
<dbReference type="Proteomes" id="UP000196230">
    <property type="component" value="Unassembled WGS sequence"/>
</dbReference>
<feature type="compositionally biased region" description="Low complexity" evidence="1">
    <location>
        <begin position="74"/>
        <end position="85"/>
    </location>
</feature>
<evidence type="ECO:0000313" key="6">
    <source>
        <dbReference type="Proteomes" id="UP000297477"/>
    </source>
</evidence>
<keyword evidence="6" id="KW-1185">Reference proteome</keyword>
<reference evidence="3 5" key="1">
    <citation type="submission" date="2017-02" db="EMBL/GenBank/DDBJ databases">
        <authorList>
            <person name="Peterson S.W."/>
        </authorList>
    </citation>
    <scope>NUCLEOTIDE SEQUENCE [LARGE SCALE GENOMIC DNA]</scope>
    <source>
        <strain evidence="3 5">2B3F</strain>
    </source>
</reference>
<dbReference type="Gene3D" id="1.10.287.110">
    <property type="entry name" value="DnaJ domain"/>
    <property type="match status" value="1"/>
</dbReference>
<protein>
    <submittedName>
        <fullName evidence="4">Molecular chaperone DnaJ</fullName>
    </submittedName>
</protein>
<dbReference type="RefSeq" id="WP_067191266.1">
    <property type="nucleotide sequence ID" value="NZ_FUKP01000028.1"/>
</dbReference>
<organism evidence="3 5">
    <name type="scientific">Micrococcus lylae</name>
    <dbReference type="NCBI Taxonomy" id="1273"/>
    <lineage>
        <taxon>Bacteria</taxon>
        <taxon>Bacillati</taxon>
        <taxon>Actinomycetota</taxon>
        <taxon>Actinomycetes</taxon>
        <taxon>Micrococcales</taxon>
        <taxon>Micrococcaceae</taxon>
        <taxon>Micrococcus</taxon>
    </lineage>
</organism>
<dbReference type="EMBL" id="FUKP01000028">
    <property type="protein sequence ID" value="SJN23461.1"/>
    <property type="molecule type" value="Genomic_DNA"/>
</dbReference>